<keyword evidence="5 12" id="KW-0479">Metal-binding</keyword>
<keyword evidence="9 12" id="KW-0745">Spermidine biosynthesis</keyword>
<dbReference type="NCBIfam" id="TIGR01273">
    <property type="entry name" value="speA"/>
    <property type="match status" value="1"/>
</dbReference>
<feature type="domain" description="Arginine decarboxylase C-terminal helical" evidence="15">
    <location>
        <begin position="586"/>
        <end position="634"/>
    </location>
</feature>
<feature type="binding site" evidence="12">
    <location>
        <begin position="287"/>
        <end position="297"/>
    </location>
    <ligand>
        <name>substrate</name>
    </ligand>
</feature>
<evidence type="ECO:0000256" key="4">
    <source>
        <dbReference type="ARBA" id="ARBA00008357"/>
    </source>
</evidence>
<sequence length="640" mass="71104">MSKSTWSAQDSCNLYNIPYWSQGYFTVNPQGEVVVKPSSAHPDAEIALSQLSKELNRQGISLPALIRFPQILEDRVARLCEAFNQAMANYEYQGDYLAVYPIKVNQQHSVVKGLLGSPSAKKRQLGLEAGSKPELMAVLAMAQQASSVIVCNGYKDREYIRLALIGEKLGHQVYIVLEKLSELSMVLSEAKKLGVSPRLGLRARLASQGQGKWQASGGEKSKFGLSAAQVLKVIEQLQSHEMLSSLQLLHFHLGSQIANIRDVRKGVSEAARFYCELRQLGAEISCIDVGGGLAVDYDGTRSQNANSMNYGMSEYANNIVYSIGDICQQQQQPMPRIMSESGRSLSAHHAVLITDVIGSESYQPEDIAAPSEDAPQLLHNMWSTWTELSQGSDQRALVESYHDSQSDLAEVHTQFNLSLINLQQRAWAEQLNLRVSYEIQQRLSRLNRSHLALLDELRERLADKFFVNFSLFQSLPDNWGIDQVFPILPLSGLDQAPQRRAVILDITCDSDGSIDEYVDGSGIETTLPVPTWHKDKPYLMGFFLVGAYQEILGDLHNLFGDTDSAAVVINSKGKAEVVDIHPGDTVEDVLASVNLNSDEFVRSYRELVRQNIAKDQQRAILSELEAGLRGYTYLEDYAEG</sequence>
<dbReference type="PIRSF" id="PIRSF001336">
    <property type="entry name" value="Arg_decrbxlase"/>
    <property type="match status" value="1"/>
</dbReference>
<gene>
    <name evidence="12 16" type="primary">speA</name>
    <name evidence="16" type="ORF">GCM10007414_34820</name>
</gene>
<dbReference type="Gene3D" id="1.20.58.930">
    <property type="match status" value="1"/>
</dbReference>
<comment type="pathway">
    <text evidence="12">Amine and polyamine biosynthesis; agmatine biosynthesis; agmatine from L-arginine: step 1/1.</text>
</comment>
<feature type="domain" description="Orn/DAP/Arg decarboxylase 2 N-terminal" evidence="13">
    <location>
        <begin position="76"/>
        <end position="347"/>
    </location>
</feature>
<dbReference type="EMBL" id="BMDY01000027">
    <property type="protein sequence ID" value="GGB18473.1"/>
    <property type="molecule type" value="Genomic_DNA"/>
</dbReference>
<keyword evidence="8 12" id="KW-0663">Pyridoxal phosphate</keyword>
<dbReference type="SUPFAM" id="SSF51419">
    <property type="entry name" value="PLP-binding barrel"/>
    <property type="match status" value="1"/>
</dbReference>
<dbReference type="Pfam" id="PF02784">
    <property type="entry name" value="Orn_Arg_deC_N"/>
    <property type="match status" value="1"/>
</dbReference>
<dbReference type="InterPro" id="IPR009006">
    <property type="entry name" value="Ala_racemase/Decarboxylase_C"/>
</dbReference>
<keyword evidence="6 12" id="KW-0210">Decarboxylase</keyword>
<dbReference type="Gene3D" id="2.40.37.10">
    <property type="entry name" value="Lyase, Ornithine Decarboxylase, Chain A, domain 1"/>
    <property type="match status" value="1"/>
</dbReference>
<evidence type="ECO:0000256" key="7">
    <source>
        <dbReference type="ARBA" id="ARBA00022842"/>
    </source>
</evidence>
<feature type="modified residue" description="N6-(pyridoxal phosphate)lysine" evidence="12">
    <location>
        <position position="103"/>
    </location>
</feature>
<evidence type="ECO:0000256" key="2">
    <source>
        <dbReference type="ARBA" id="ARBA00001946"/>
    </source>
</evidence>
<evidence type="ECO:0000259" key="14">
    <source>
        <dbReference type="Pfam" id="PF17810"/>
    </source>
</evidence>
<organism evidence="16 17">
    <name type="scientific">Agarivorans gilvus</name>
    <dbReference type="NCBI Taxonomy" id="680279"/>
    <lineage>
        <taxon>Bacteria</taxon>
        <taxon>Pseudomonadati</taxon>
        <taxon>Pseudomonadota</taxon>
        <taxon>Gammaproteobacteria</taxon>
        <taxon>Alteromonadales</taxon>
        <taxon>Alteromonadaceae</taxon>
        <taxon>Agarivorans</taxon>
    </lineage>
</organism>
<protein>
    <recommendedName>
        <fullName evidence="12">Biosynthetic arginine decarboxylase</fullName>
        <shortName evidence="12">ADC</shortName>
        <ecNumber evidence="12">4.1.1.19</ecNumber>
    </recommendedName>
</protein>
<dbReference type="NCBIfam" id="NF003763">
    <property type="entry name" value="PRK05354.1"/>
    <property type="match status" value="1"/>
</dbReference>
<dbReference type="EC" id="4.1.1.19" evidence="12"/>
<dbReference type="PANTHER" id="PTHR43295">
    <property type="entry name" value="ARGININE DECARBOXYLASE"/>
    <property type="match status" value="1"/>
</dbReference>
<keyword evidence="10 12" id="KW-0620">Polyamine biosynthesis</keyword>
<dbReference type="PRINTS" id="PR01180">
    <property type="entry name" value="ARGDCRBXLASE"/>
</dbReference>
<dbReference type="RefSeq" id="WP_055733360.1">
    <property type="nucleotide sequence ID" value="NZ_BMDY01000027.1"/>
</dbReference>
<evidence type="ECO:0000313" key="17">
    <source>
        <dbReference type="Proteomes" id="UP000651977"/>
    </source>
</evidence>
<dbReference type="Proteomes" id="UP000651977">
    <property type="component" value="Unassembled WGS sequence"/>
</dbReference>
<dbReference type="PANTHER" id="PTHR43295:SF9">
    <property type="entry name" value="BIOSYNTHETIC ARGININE DECARBOXYLASE"/>
    <property type="match status" value="1"/>
</dbReference>
<keyword evidence="17" id="KW-1185">Reference proteome</keyword>
<reference evidence="17" key="1">
    <citation type="journal article" date="2019" name="Int. J. Syst. Evol. Microbiol.">
        <title>The Global Catalogue of Microorganisms (GCM) 10K type strain sequencing project: providing services to taxonomists for standard genome sequencing and annotation.</title>
        <authorList>
            <consortium name="The Broad Institute Genomics Platform"/>
            <consortium name="The Broad Institute Genome Sequencing Center for Infectious Disease"/>
            <person name="Wu L."/>
            <person name="Ma J."/>
        </authorList>
    </citation>
    <scope>NUCLEOTIDE SEQUENCE [LARGE SCALE GENOMIC DNA]</scope>
    <source>
        <strain evidence="17">CGMCC 1.10131</strain>
    </source>
</reference>
<dbReference type="InterPro" id="IPR041128">
    <property type="entry name" value="Arg_decarbox_C"/>
</dbReference>
<evidence type="ECO:0000256" key="5">
    <source>
        <dbReference type="ARBA" id="ARBA00022723"/>
    </source>
</evidence>
<dbReference type="PRINTS" id="PR01179">
    <property type="entry name" value="ODADCRBXLASE"/>
</dbReference>
<dbReference type="InterPro" id="IPR029066">
    <property type="entry name" value="PLP-binding_barrel"/>
</dbReference>
<feature type="domain" description="Arginine decarboxylase helical bundle" evidence="14">
    <location>
        <begin position="371"/>
        <end position="458"/>
    </location>
</feature>
<comment type="function">
    <text evidence="3 12">Catalyzes the biosynthesis of agmatine from arginine.</text>
</comment>
<evidence type="ECO:0000313" key="16">
    <source>
        <dbReference type="EMBL" id="GGB18473.1"/>
    </source>
</evidence>
<proteinExistence type="inferred from homology"/>
<evidence type="ECO:0000259" key="15">
    <source>
        <dbReference type="Pfam" id="PF17944"/>
    </source>
</evidence>
<dbReference type="HAMAP" id="MF_01417">
    <property type="entry name" value="SpeA"/>
    <property type="match status" value="1"/>
</dbReference>
<comment type="catalytic activity">
    <reaction evidence="12">
        <text>L-arginine + H(+) = agmatine + CO2</text>
        <dbReference type="Rhea" id="RHEA:17641"/>
        <dbReference type="ChEBI" id="CHEBI:15378"/>
        <dbReference type="ChEBI" id="CHEBI:16526"/>
        <dbReference type="ChEBI" id="CHEBI:32682"/>
        <dbReference type="ChEBI" id="CHEBI:58145"/>
        <dbReference type="EC" id="4.1.1.19"/>
    </reaction>
</comment>
<dbReference type="Pfam" id="PF17810">
    <property type="entry name" value="Arg_decarb_HB"/>
    <property type="match status" value="1"/>
</dbReference>
<evidence type="ECO:0000256" key="9">
    <source>
        <dbReference type="ARBA" id="ARBA00023066"/>
    </source>
</evidence>
<dbReference type="InterPro" id="IPR022644">
    <property type="entry name" value="De-COase2_N"/>
</dbReference>
<dbReference type="InterPro" id="IPR002985">
    <property type="entry name" value="Arg_decrbxlase"/>
</dbReference>
<dbReference type="InterPro" id="IPR040634">
    <property type="entry name" value="Arg_decarb_HB"/>
</dbReference>
<dbReference type="InterPro" id="IPR000183">
    <property type="entry name" value="Orn/DAP/Arg_de-COase"/>
</dbReference>
<keyword evidence="7 12" id="KW-0460">Magnesium</keyword>
<accession>A0ABQ1I6P5</accession>
<evidence type="ECO:0000256" key="3">
    <source>
        <dbReference type="ARBA" id="ARBA00002257"/>
    </source>
</evidence>
<name>A0ABQ1I6P5_9ALTE</name>
<comment type="caution">
    <text evidence="16">The sequence shown here is derived from an EMBL/GenBank/DDBJ whole genome shotgun (WGS) entry which is preliminary data.</text>
</comment>
<evidence type="ECO:0000256" key="1">
    <source>
        <dbReference type="ARBA" id="ARBA00001933"/>
    </source>
</evidence>
<comment type="cofactor">
    <cofactor evidence="2 12">
        <name>Mg(2+)</name>
        <dbReference type="ChEBI" id="CHEBI:18420"/>
    </cofactor>
</comment>
<evidence type="ECO:0000259" key="13">
    <source>
        <dbReference type="Pfam" id="PF02784"/>
    </source>
</evidence>
<comment type="similarity">
    <text evidence="4 12">Belongs to the Orn/Lys/Arg decarboxylase class-II family. SpeA subfamily.</text>
</comment>
<keyword evidence="11 12" id="KW-0456">Lyase</keyword>
<dbReference type="Pfam" id="PF17944">
    <property type="entry name" value="Arg_decarbox_C"/>
    <property type="match status" value="1"/>
</dbReference>
<evidence type="ECO:0000256" key="12">
    <source>
        <dbReference type="HAMAP-Rule" id="MF_01417"/>
    </source>
</evidence>
<dbReference type="Gene3D" id="3.20.20.10">
    <property type="entry name" value="Alanine racemase"/>
    <property type="match status" value="1"/>
</dbReference>
<dbReference type="CDD" id="cd06830">
    <property type="entry name" value="PLPDE_III_ADC"/>
    <property type="match status" value="1"/>
</dbReference>
<evidence type="ECO:0000256" key="8">
    <source>
        <dbReference type="ARBA" id="ARBA00022898"/>
    </source>
</evidence>
<dbReference type="Gene3D" id="1.10.287.3440">
    <property type="match status" value="1"/>
</dbReference>
<evidence type="ECO:0000256" key="11">
    <source>
        <dbReference type="ARBA" id="ARBA00023239"/>
    </source>
</evidence>
<evidence type="ECO:0000256" key="10">
    <source>
        <dbReference type="ARBA" id="ARBA00023115"/>
    </source>
</evidence>
<comment type="cofactor">
    <cofactor evidence="1 12">
        <name>pyridoxal 5'-phosphate</name>
        <dbReference type="ChEBI" id="CHEBI:597326"/>
    </cofactor>
</comment>
<evidence type="ECO:0000256" key="6">
    <source>
        <dbReference type="ARBA" id="ARBA00022793"/>
    </source>
</evidence>